<evidence type="ECO:0000313" key="8">
    <source>
        <dbReference type="Proteomes" id="UP000247476"/>
    </source>
</evidence>
<dbReference type="OrthoDB" id="9795486at2"/>
<dbReference type="RefSeq" id="WP_110841314.1">
    <property type="nucleotide sequence ID" value="NZ_QJVJ01000007.1"/>
</dbReference>
<comment type="subcellular location">
    <subcellularLocation>
        <location evidence="1">Secreted</location>
    </subcellularLocation>
</comment>
<evidence type="ECO:0000259" key="5">
    <source>
        <dbReference type="Pfam" id="PF13229"/>
    </source>
</evidence>
<dbReference type="Pfam" id="PF22888">
    <property type="entry name" value="FIMAH"/>
    <property type="match status" value="1"/>
</dbReference>
<dbReference type="InterPro" id="IPR054470">
    <property type="entry name" value="FIMAH_dom"/>
</dbReference>
<dbReference type="GO" id="GO:0005576">
    <property type="term" value="C:extracellular region"/>
    <property type="evidence" value="ECO:0007669"/>
    <property type="project" value="UniProtKB-SubCell"/>
</dbReference>
<comment type="caution">
    <text evidence="7">The sequence shown here is derived from an EMBL/GenBank/DDBJ whole genome shotgun (WGS) entry which is preliminary data.</text>
</comment>
<dbReference type="EMBL" id="QJVJ01000007">
    <property type="protein sequence ID" value="PYI53542.1"/>
    <property type="molecule type" value="Genomic_DNA"/>
</dbReference>
<evidence type="ECO:0000256" key="2">
    <source>
        <dbReference type="ARBA" id="ARBA00022525"/>
    </source>
</evidence>
<evidence type="ECO:0008006" key="9">
    <source>
        <dbReference type="Google" id="ProtNLM"/>
    </source>
</evidence>
<dbReference type="InterPro" id="IPR052052">
    <property type="entry name" value="Polysaccharide_Lyase_9"/>
</dbReference>
<evidence type="ECO:0000256" key="4">
    <source>
        <dbReference type="SAM" id="MobiDB-lite"/>
    </source>
</evidence>
<dbReference type="Proteomes" id="UP000247476">
    <property type="component" value="Unassembled WGS sequence"/>
</dbReference>
<dbReference type="InterPro" id="IPR006626">
    <property type="entry name" value="PbH1"/>
</dbReference>
<dbReference type="PANTHER" id="PTHR40088:SF2">
    <property type="entry name" value="SECRETED SUGAR HYDROLASE"/>
    <property type="match status" value="1"/>
</dbReference>
<reference evidence="7 8" key="1">
    <citation type="submission" date="2018-05" db="EMBL/GenBank/DDBJ databases">
        <title>Paenibacillus flagellatus sp. nov., isolated from selenium mineral soil.</title>
        <authorList>
            <person name="Dai X."/>
        </authorList>
    </citation>
    <scope>NUCLEOTIDE SEQUENCE [LARGE SCALE GENOMIC DNA]</scope>
    <source>
        <strain evidence="7 8">DXL2</strain>
    </source>
</reference>
<feature type="domain" description="Right handed beta helix" evidence="5">
    <location>
        <begin position="713"/>
        <end position="854"/>
    </location>
</feature>
<feature type="domain" description="Right handed beta helix" evidence="5">
    <location>
        <begin position="145"/>
        <end position="245"/>
    </location>
</feature>
<proteinExistence type="predicted"/>
<dbReference type="Pfam" id="PF13229">
    <property type="entry name" value="Beta_helix"/>
    <property type="match status" value="2"/>
</dbReference>
<evidence type="ECO:0000313" key="7">
    <source>
        <dbReference type="EMBL" id="PYI53542.1"/>
    </source>
</evidence>
<evidence type="ECO:0000256" key="3">
    <source>
        <dbReference type="ARBA" id="ARBA00022729"/>
    </source>
</evidence>
<dbReference type="InterPro" id="IPR011050">
    <property type="entry name" value="Pectin_lyase_fold/virulence"/>
</dbReference>
<keyword evidence="3" id="KW-0732">Signal</keyword>
<sequence>MRVIGSIRILCSFVLVLSLFAGLRLGGEQGVAAAGTTYYVSPNGSDLNSGTEAAPWRTLKKAATALAAGDTAIFEDGVYDSNQMITFANNGSAGAPITIKAKNKHQAKLTFTGLNATSKVILLNKQYIAIQDFEITQAVRGTSSADIFIDIRGCDNCLFSGNSVHGAGGKGVQGSKSSDVTINMNDFYDITGQAVVLANMDRPVVNNNEIYEVGNVGIMVAAGTRSAQIYNNYIHTSVAPLKYGIMLGGGYPASAAYDPNGFEAYNAAAWNNIVVAEEPGKIESALSFAGSTNSGFYNNVVIDAKYGVRYMNGGGSTAGWLPVTTSPKFMNNIFSGCTVGAQLVTNAPVDASNDYNLYHNCTNAPVETNGVNADPKFADRFSDWRLQADSPALGEGKMVNVTGYYGETMNVFLDYNGKPRSEPWHMGIYSDAMPAVGAVLLSDNFENGANAWTVQLGNMSVVEETYGGNHVYTQPGASATSGLARSFAGSTAWRSYQLETRVKFNRFYHSSGWVTLYTRFVDTNNYYLVEMKGSPETGYIALKKKVGGTVTPLQEKLGWQAPIGQWMDIKFVVNGSDIQVYINGRLELSGTDQQLTAGGIAAAIFRADAHIDDVKVTEIDASSGPNGPGPGPRPAPGGTYYVSPTGSDLNPGNEQAPWRTFARVAELVQRGDTVIFEDGVYMETRPAIFAEGGNANERIVVKARNKHKAVIKFYNMPTTKILIKGKPYITLQDFEITQDTRGIDTNDIFVQVREGADHVRIIGNKIHNAYEEGVKGTQITDFLVEGNFIYDMAHEGIDLVNVSSSVIRNNEIFDAARVGLLVKGGSYDVQIHNNYVHNGNVDMLLGAIYLGGQTNNISALDYSVNGYEAWNVVAYNNVIVAEGTAEIDKGITFMGSKDSAAYNNLIAGSKYGIYLEVPKNTAPGVGWAWDPDNVNPVFKNNIIMNTAGEAVKLAGTKPPINMVHDYNLYHNNAVSPLSAETHGVYADPYIANLNGGNWHLKEGSPAIGAGEANPDFVLRTGQTIDISTDYDGISRGVTWDQGLYRQNTYVASQRPITQIEVAGQLGVNGWYVGDVDVTLTAQSTDVPVAVTQFRRTVIESVYGVTQPSTDGFVNYTSPIVLTEGVYDLSYRSIDTLGNAEEERTVRISIDTTAPSLVLKTNGSVLEEGMIFGDGQLYVFDPLAADNLSGVALVAVTIDGIPYGGGTLDFAGQPGTHTLVATATDNAGNATEKSVTFSVAVSLSSMRQLIERVNVWGSIDHSLYKQLLNSLQQASKHMDNLLKHLDKPGQQDIPEDSKQILKKQAEMIIGTD</sequence>
<name>A0A2V5K4A2_9BACL</name>
<keyword evidence="8" id="KW-1185">Reference proteome</keyword>
<dbReference type="InterPro" id="IPR039448">
    <property type="entry name" value="Beta_helix"/>
</dbReference>
<dbReference type="SUPFAM" id="SSF51126">
    <property type="entry name" value="Pectin lyase-like"/>
    <property type="match status" value="2"/>
</dbReference>
<evidence type="ECO:0000256" key="1">
    <source>
        <dbReference type="ARBA" id="ARBA00004613"/>
    </source>
</evidence>
<dbReference type="PANTHER" id="PTHR40088">
    <property type="entry name" value="PECTATE LYASE (EUROFUNG)"/>
    <property type="match status" value="1"/>
</dbReference>
<evidence type="ECO:0000259" key="6">
    <source>
        <dbReference type="Pfam" id="PF22888"/>
    </source>
</evidence>
<dbReference type="SMART" id="SM00710">
    <property type="entry name" value="PbH1"/>
    <property type="match status" value="11"/>
</dbReference>
<feature type="region of interest" description="Disordered" evidence="4">
    <location>
        <begin position="618"/>
        <end position="653"/>
    </location>
</feature>
<gene>
    <name evidence="7" type="ORF">DLM86_17425</name>
</gene>
<feature type="compositionally biased region" description="Polar residues" evidence="4">
    <location>
        <begin position="642"/>
        <end position="653"/>
    </location>
</feature>
<dbReference type="GO" id="GO:0016837">
    <property type="term" value="F:carbon-oxygen lyase activity, acting on polysaccharides"/>
    <property type="evidence" value="ECO:0007669"/>
    <property type="project" value="TreeGrafter"/>
</dbReference>
<dbReference type="Gene3D" id="2.160.20.10">
    <property type="entry name" value="Single-stranded right-handed beta-helix, Pectin lyase-like"/>
    <property type="match status" value="2"/>
</dbReference>
<accession>A0A2V5K4A2</accession>
<organism evidence="7 8">
    <name type="scientific">Paenibacillus flagellatus</name>
    <dbReference type="NCBI Taxonomy" id="2211139"/>
    <lineage>
        <taxon>Bacteria</taxon>
        <taxon>Bacillati</taxon>
        <taxon>Bacillota</taxon>
        <taxon>Bacilli</taxon>
        <taxon>Bacillales</taxon>
        <taxon>Paenibacillaceae</taxon>
        <taxon>Paenibacillus</taxon>
    </lineage>
</organism>
<dbReference type="Gene3D" id="2.60.120.560">
    <property type="entry name" value="Exo-inulinase, domain 1"/>
    <property type="match status" value="1"/>
</dbReference>
<feature type="domain" description="FIMAH" evidence="6">
    <location>
        <begin position="1242"/>
        <end position="1308"/>
    </location>
</feature>
<keyword evidence="2" id="KW-0964">Secreted</keyword>
<dbReference type="InterPro" id="IPR013783">
    <property type="entry name" value="Ig-like_fold"/>
</dbReference>
<protein>
    <recommendedName>
        <fullName evidence="9">Right handed beta helix domain-containing protein</fullName>
    </recommendedName>
</protein>
<dbReference type="InterPro" id="IPR012334">
    <property type="entry name" value="Pectin_lyas_fold"/>
</dbReference>
<dbReference type="Gene3D" id="2.60.40.10">
    <property type="entry name" value="Immunoglobulins"/>
    <property type="match status" value="1"/>
</dbReference>